<dbReference type="Pfam" id="PF09380">
    <property type="entry name" value="FERM_C"/>
    <property type="match status" value="1"/>
</dbReference>
<dbReference type="PANTHER" id="PTHR23281">
    <property type="entry name" value="MERLIN/MOESIN/EZRIN/RADIXIN"/>
    <property type="match status" value="1"/>
</dbReference>
<evidence type="ECO:0000256" key="2">
    <source>
        <dbReference type="ARBA" id="ARBA00022475"/>
    </source>
</evidence>
<dbReference type="InterPro" id="IPR029071">
    <property type="entry name" value="Ubiquitin-like_domsf"/>
</dbReference>
<dbReference type="InterPro" id="IPR000798">
    <property type="entry name" value="Ez/rad/moesin-like"/>
</dbReference>
<dbReference type="Gene3D" id="2.30.29.30">
    <property type="entry name" value="Pleckstrin-homology domain (PH domain)/Phosphotyrosine-binding domain (PTB)"/>
    <property type="match status" value="1"/>
</dbReference>
<protein>
    <recommendedName>
        <fullName evidence="4">FERM domain-containing protein</fullName>
    </recommendedName>
</protein>
<comment type="subcellular location">
    <subcellularLocation>
        <location evidence="1">Cell membrane</location>
        <topology evidence="1">Peripheral membrane protein</topology>
    </subcellularLocation>
</comment>
<dbReference type="Gene3D" id="1.20.5.450">
    <property type="match status" value="1"/>
</dbReference>
<dbReference type="OrthoDB" id="6018897at2759"/>
<dbReference type="Gene3D" id="3.10.20.90">
    <property type="entry name" value="Phosphatidylinositol 3-kinase Catalytic Subunit, Chain A, domain 1"/>
    <property type="match status" value="1"/>
</dbReference>
<gene>
    <name evidence="5" type="ORF">SKAU_G00340790</name>
</gene>
<dbReference type="PROSITE" id="PS00661">
    <property type="entry name" value="FERM_2"/>
    <property type="match status" value="1"/>
</dbReference>
<dbReference type="FunFam" id="3.10.20.90:FF:000013">
    <property type="entry name" value="radixin isoform X1"/>
    <property type="match status" value="1"/>
</dbReference>
<dbReference type="SMART" id="SM01196">
    <property type="entry name" value="FERM_C"/>
    <property type="match status" value="1"/>
</dbReference>
<dbReference type="PRINTS" id="PR00661">
    <property type="entry name" value="ERMFAMILY"/>
</dbReference>
<dbReference type="Pfam" id="PF00373">
    <property type="entry name" value="FERM_M"/>
    <property type="match status" value="1"/>
</dbReference>
<dbReference type="InterPro" id="IPR011993">
    <property type="entry name" value="PH-like_dom_sf"/>
</dbReference>
<dbReference type="CDD" id="cd13194">
    <property type="entry name" value="FERM_C_ERM"/>
    <property type="match status" value="1"/>
</dbReference>
<organism evidence="5 6">
    <name type="scientific">Synaphobranchus kaupii</name>
    <name type="common">Kaup's arrowtooth eel</name>
    <dbReference type="NCBI Taxonomy" id="118154"/>
    <lineage>
        <taxon>Eukaryota</taxon>
        <taxon>Metazoa</taxon>
        <taxon>Chordata</taxon>
        <taxon>Craniata</taxon>
        <taxon>Vertebrata</taxon>
        <taxon>Euteleostomi</taxon>
        <taxon>Actinopterygii</taxon>
        <taxon>Neopterygii</taxon>
        <taxon>Teleostei</taxon>
        <taxon>Anguilliformes</taxon>
        <taxon>Synaphobranchidae</taxon>
        <taxon>Synaphobranchus</taxon>
    </lineage>
</organism>
<dbReference type="PRINTS" id="PR00935">
    <property type="entry name" value="BAND41"/>
</dbReference>
<dbReference type="InterPro" id="IPR035963">
    <property type="entry name" value="FERM_2"/>
</dbReference>
<evidence type="ECO:0000256" key="1">
    <source>
        <dbReference type="ARBA" id="ARBA00004202"/>
    </source>
</evidence>
<dbReference type="InterPro" id="IPR019747">
    <property type="entry name" value="FERM_CS"/>
</dbReference>
<dbReference type="SMART" id="SM00295">
    <property type="entry name" value="B41"/>
    <property type="match status" value="1"/>
</dbReference>
<comment type="caution">
    <text evidence="5">The sequence shown here is derived from an EMBL/GenBank/DDBJ whole genome shotgun (WGS) entry which is preliminary data.</text>
</comment>
<dbReference type="InterPro" id="IPR018979">
    <property type="entry name" value="FERM_N"/>
</dbReference>
<keyword evidence="3" id="KW-0472">Membrane</keyword>
<evidence type="ECO:0000313" key="5">
    <source>
        <dbReference type="EMBL" id="KAJ8341788.1"/>
    </source>
</evidence>
<evidence type="ECO:0000313" key="6">
    <source>
        <dbReference type="Proteomes" id="UP001152622"/>
    </source>
</evidence>
<dbReference type="SUPFAM" id="SSF47031">
    <property type="entry name" value="Second domain of FERM"/>
    <property type="match status" value="1"/>
</dbReference>
<accession>A0A9Q1IH82</accession>
<dbReference type="InterPro" id="IPR019748">
    <property type="entry name" value="FERM_central"/>
</dbReference>
<dbReference type="SUPFAM" id="SSF54236">
    <property type="entry name" value="Ubiquitin-like"/>
    <property type="match status" value="1"/>
</dbReference>
<dbReference type="SUPFAM" id="SSF50729">
    <property type="entry name" value="PH domain-like"/>
    <property type="match status" value="1"/>
</dbReference>
<name>A0A9Q1IH82_SYNKA</name>
<dbReference type="InterPro" id="IPR011174">
    <property type="entry name" value="ERM"/>
</dbReference>
<keyword evidence="6" id="KW-1185">Reference proteome</keyword>
<dbReference type="InterPro" id="IPR000299">
    <property type="entry name" value="FERM_domain"/>
</dbReference>
<dbReference type="Proteomes" id="UP001152622">
    <property type="component" value="Chromosome 15"/>
</dbReference>
<keyword evidence="2" id="KW-1003">Cell membrane</keyword>
<dbReference type="InterPro" id="IPR019749">
    <property type="entry name" value="Band_41_domain"/>
</dbReference>
<dbReference type="GO" id="GO:0005886">
    <property type="term" value="C:plasma membrane"/>
    <property type="evidence" value="ECO:0007669"/>
    <property type="project" value="UniProtKB-SubCell"/>
</dbReference>
<feature type="domain" description="FERM" evidence="4">
    <location>
        <begin position="1"/>
        <end position="267"/>
    </location>
</feature>
<dbReference type="PROSITE" id="PS50057">
    <property type="entry name" value="FERM_3"/>
    <property type="match status" value="1"/>
</dbReference>
<dbReference type="CDD" id="cd14473">
    <property type="entry name" value="FERM_B-lobe"/>
    <property type="match status" value="1"/>
</dbReference>
<dbReference type="InterPro" id="IPR018980">
    <property type="entry name" value="FERM_PH-like_C"/>
</dbReference>
<dbReference type="GO" id="GO:0003779">
    <property type="term" value="F:actin binding"/>
    <property type="evidence" value="ECO:0007669"/>
    <property type="project" value="InterPro"/>
</dbReference>
<sequence length="315" mass="36365">MMDTELEFAIERSTTGKQLFDQVAKTAGLQEGWYFGLQYIDSEGYLTWLKSNKKVTSQDIRKGNPLQFKFRVACFPENVSELIQEVTQRLFFLQVKEGILGDEVYCPPETAVSLASYAVQAKFGDYTSVLDQHKLPKEEWEERIQAMHEEHRGTPKDDAMLEYLKIAQHLEMYGVNYFDVRNKKGTHLWLGVDALGLNIYEKDDRLTPKTAVPWSEISNISYLKKRVDIKPMDKKAPDLVLISPHMHVNKRILALCVANHRLSMHRRKPDTAEVLQMKARAREEKSGRQWRGAEPALSEPRQCEQGSSVWVWSSM</sequence>
<proteinExistence type="predicted"/>
<evidence type="ECO:0000259" key="4">
    <source>
        <dbReference type="PROSITE" id="PS50057"/>
    </source>
</evidence>
<dbReference type="Pfam" id="PF09379">
    <property type="entry name" value="FERM_N"/>
    <property type="match status" value="1"/>
</dbReference>
<dbReference type="InterPro" id="IPR041789">
    <property type="entry name" value="ERM_FERM_C"/>
</dbReference>
<dbReference type="EMBL" id="JAINUF010000015">
    <property type="protein sequence ID" value="KAJ8341788.1"/>
    <property type="molecule type" value="Genomic_DNA"/>
</dbReference>
<reference evidence="5" key="1">
    <citation type="journal article" date="2023" name="Science">
        <title>Genome structures resolve the early diversification of teleost fishes.</title>
        <authorList>
            <person name="Parey E."/>
            <person name="Louis A."/>
            <person name="Montfort J."/>
            <person name="Bouchez O."/>
            <person name="Roques C."/>
            <person name="Iampietro C."/>
            <person name="Lluch J."/>
            <person name="Castinel A."/>
            <person name="Donnadieu C."/>
            <person name="Desvignes T."/>
            <person name="Floi Bucao C."/>
            <person name="Jouanno E."/>
            <person name="Wen M."/>
            <person name="Mejri S."/>
            <person name="Dirks R."/>
            <person name="Jansen H."/>
            <person name="Henkel C."/>
            <person name="Chen W.J."/>
            <person name="Zahm M."/>
            <person name="Cabau C."/>
            <person name="Klopp C."/>
            <person name="Thompson A.W."/>
            <person name="Robinson-Rechavi M."/>
            <person name="Braasch I."/>
            <person name="Lecointre G."/>
            <person name="Bobe J."/>
            <person name="Postlethwait J.H."/>
            <person name="Berthelot C."/>
            <person name="Roest Crollius H."/>
            <person name="Guiguen Y."/>
        </authorList>
    </citation>
    <scope>NUCLEOTIDE SEQUENCE</scope>
    <source>
        <strain evidence="5">WJC10195</strain>
    </source>
</reference>
<dbReference type="AlphaFoldDB" id="A0A9Q1IH82"/>
<dbReference type="InterPro" id="IPR014352">
    <property type="entry name" value="FERM/acyl-CoA-bd_prot_sf"/>
</dbReference>
<evidence type="ECO:0000256" key="3">
    <source>
        <dbReference type="ARBA" id="ARBA00023136"/>
    </source>
</evidence>
<dbReference type="Gene3D" id="1.20.80.10">
    <property type="match status" value="1"/>
</dbReference>